<comment type="caution">
    <text evidence="1">The sequence shown here is derived from an EMBL/GenBank/DDBJ whole genome shotgun (WGS) entry which is preliminary data.</text>
</comment>
<gene>
    <name evidence="1" type="ORF">N825_25910</name>
</gene>
<proteinExistence type="predicted"/>
<dbReference type="RefSeq" id="WP_051513637.1">
    <property type="nucleotide sequence ID" value="NZ_AVFL01000038.1"/>
</dbReference>
<protein>
    <recommendedName>
        <fullName evidence="3">Membrane bound FAD containing D-sorbitol dehydrogenase</fullName>
    </recommendedName>
</protein>
<dbReference type="OrthoDB" id="495830at2"/>
<accession>W9GSE9</accession>
<keyword evidence="2" id="KW-1185">Reference proteome</keyword>
<dbReference type="AlphaFoldDB" id="W9GSE9"/>
<evidence type="ECO:0000313" key="1">
    <source>
        <dbReference type="EMBL" id="EWY36659.1"/>
    </source>
</evidence>
<sequence length="160" mass="17371">MDEDEARTIFAELSQALTGIAIGKLRPPNDPNGVFEGVYHTFARNAGPYAAGWILERFTTLKTQGLDDDRIASAILGDADNGPVAQSIIKLWLLGNWYTPGTSRNATVASSNVYIAGWVWKIMQAHPMGYSMQEYGYWAEPPPAPLAAYVPPPAPPPAKP</sequence>
<organism evidence="1 2">
    <name type="scientific">Skermanella stibiiresistens SB22</name>
    <dbReference type="NCBI Taxonomy" id="1385369"/>
    <lineage>
        <taxon>Bacteria</taxon>
        <taxon>Pseudomonadati</taxon>
        <taxon>Pseudomonadota</taxon>
        <taxon>Alphaproteobacteria</taxon>
        <taxon>Rhodospirillales</taxon>
        <taxon>Azospirillaceae</taxon>
        <taxon>Skermanella</taxon>
    </lineage>
</organism>
<dbReference type="EMBL" id="AVFL01000038">
    <property type="protein sequence ID" value="EWY36659.1"/>
    <property type="molecule type" value="Genomic_DNA"/>
</dbReference>
<name>W9GSE9_9PROT</name>
<evidence type="ECO:0008006" key="3">
    <source>
        <dbReference type="Google" id="ProtNLM"/>
    </source>
</evidence>
<evidence type="ECO:0000313" key="2">
    <source>
        <dbReference type="Proteomes" id="UP000019486"/>
    </source>
</evidence>
<dbReference type="Proteomes" id="UP000019486">
    <property type="component" value="Unassembled WGS sequence"/>
</dbReference>
<reference evidence="1 2" key="1">
    <citation type="submission" date="2013-08" db="EMBL/GenBank/DDBJ databases">
        <title>The genome sequence of Skermanella stibiiresistens.</title>
        <authorList>
            <person name="Zhu W."/>
            <person name="Wang G."/>
        </authorList>
    </citation>
    <scope>NUCLEOTIDE SEQUENCE [LARGE SCALE GENOMIC DNA]</scope>
    <source>
        <strain evidence="1 2">SB22</strain>
    </source>
</reference>
<dbReference type="STRING" id="1385369.N825_25910"/>